<dbReference type="EMBL" id="JBHUDX010000083">
    <property type="protein sequence ID" value="MFD1661662.1"/>
    <property type="molecule type" value="Genomic_DNA"/>
</dbReference>
<dbReference type="Proteomes" id="UP001597261">
    <property type="component" value="Unassembled WGS sequence"/>
</dbReference>
<dbReference type="Pfam" id="PF19857">
    <property type="entry name" value="DUF6332"/>
    <property type="match status" value="1"/>
</dbReference>
<organism evidence="2 3">
    <name type="scientific">Streptomyces caeni</name>
    <dbReference type="NCBI Taxonomy" id="2307231"/>
    <lineage>
        <taxon>Bacteria</taxon>
        <taxon>Bacillati</taxon>
        <taxon>Actinomycetota</taxon>
        <taxon>Actinomycetes</taxon>
        <taxon>Kitasatosporales</taxon>
        <taxon>Streptomycetaceae</taxon>
        <taxon>Streptomyces</taxon>
    </lineage>
</organism>
<reference evidence="3" key="1">
    <citation type="journal article" date="2019" name="Int. J. Syst. Evol. Microbiol.">
        <title>The Global Catalogue of Microorganisms (GCM) 10K type strain sequencing project: providing services to taxonomists for standard genome sequencing and annotation.</title>
        <authorList>
            <consortium name="The Broad Institute Genomics Platform"/>
            <consortium name="The Broad Institute Genome Sequencing Center for Infectious Disease"/>
            <person name="Wu L."/>
            <person name="Ma J."/>
        </authorList>
    </citation>
    <scope>NUCLEOTIDE SEQUENCE [LARGE SCALE GENOMIC DNA]</scope>
    <source>
        <strain evidence="3">CGMCC 1.12470</strain>
    </source>
</reference>
<evidence type="ECO:0000256" key="1">
    <source>
        <dbReference type="SAM" id="Phobius"/>
    </source>
</evidence>
<evidence type="ECO:0000313" key="3">
    <source>
        <dbReference type="Proteomes" id="UP001597261"/>
    </source>
</evidence>
<keyword evidence="1" id="KW-1133">Transmembrane helix</keyword>
<evidence type="ECO:0000313" key="2">
    <source>
        <dbReference type="EMBL" id="MFD1661662.1"/>
    </source>
</evidence>
<gene>
    <name evidence="2" type="ORF">ACFSL4_26530</name>
</gene>
<keyword evidence="1" id="KW-0472">Membrane</keyword>
<keyword evidence="1" id="KW-0812">Transmembrane</keyword>
<proteinExistence type="predicted"/>
<feature type="transmembrane region" description="Helical" evidence="1">
    <location>
        <begin position="58"/>
        <end position="79"/>
    </location>
</feature>
<accession>A0ABW4IY65</accession>
<sequence>MDNHGGRPLPSRRRRTRAERAALTVEIGYALCSAVFAAVLAFGAVAGPAFAFGLPDGARHTLIASATTAASVLFAARFISPGSGGWGDRAAGGALGGVSKVLCGARGVRCVLSACRT</sequence>
<feature type="non-terminal residue" evidence="2">
    <location>
        <position position="117"/>
    </location>
</feature>
<keyword evidence="3" id="KW-1185">Reference proteome</keyword>
<comment type="caution">
    <text evidence="2">The sequence shown here is derived from an EMBL/GenBank/DDBJ whole genome shotgun (WGS) entry which is preliminary data.</text>
</comment>
<feature type="transmembrane region" description="Helical" evidence="1">
    <location>
        <begin position="21"/>
        <end position="46"/>
    </location>
</feature>
<name>A0ABW4IY65_9ACTN</name>
<dbReference type="RefSeq" id="WP_381087915.1">
    <property type="nucleotide sequence ID" value="NZ_JBHUDX010000083.1"/>
</dbReference>
<protein>
    <submittedName>
        <fullName evidence="2">DUF6332 family protein</fullName>
    </submittedName>
</protein>
<dbReference type="InterPro" id="IPR046295">
    <property type="entry name" value="DUF6332"/>
</dbReference>